<protein>
    <recommendedName>
        <fullName evidence="2">PF03932 family protein CutC</fullName>
    </recommendedName>
</protein>
<gene>
    <name evidence="2" type="primary">cutC</name>
    <name evidence="3" type="ORF">HED64_19250</name>
</gene>
<evidence type="ECO:0000256" key="2">
    <source>
        <dbReference type="HAMAP-Rule" id="MF_00795"/>
    </source>
</evidence>
<sequence length="241" mass="24938">MTSARGAATAVSAGADRLELCEALEIGGITANPELVAAVLMEAAGVGVHALIRPRGGNFVYSTQEVELMLAQARRTASSGVAGLVVGALDDAGHVEVESMRKLIDEVRTINPNLELTFHRAIDDSADPVRAVSDLIELGFTRVLTSGGAVAAPDGFSVLVRMVQASGGKIQVMAGGGMRVDSIEKMLAAGIDAVHFSAKAPSPDASYLVTDGNIVAALRDTIDSLAFTARIPMIFDNEAGH</sequence>
<accession>A0ABX1GAW2</accession>
<dbReference type="PANTHER" id="PTHR12598">
    <property type="entry name" value="COPPER HOMEOSTASIS PROTEIN CUTC"/>
    <property type="match status" value="1"/>
</dbReference>
<dbReference type="SUPFAM" id="SSF110395">
    <property type="entry name" value="CutC-like"/>
    <property type="match status" value="1"/>
</dbReference>
<dbReference type="InterPro" id="IPR036822">
    <property type="entry name" value="CutC-like_dom_sf"/>
</dbReference>
<dbReference type="HAMAP" id="MF_00795">
    <property type="entry name" value="CutC"/>
    <property type="match status" value="1"/>
</dbReference>
<dbReference type="Proteomes" id="UP000746595">
    <property type="component" value="Unassembled WGS sequence"/>
</dbReference>
<organism evidence="3 4">
    <name type="scientific">Paeniglutamicibacter terrestris</name>
    <dbReference type="NCBI Taxonomy" id="2723403"/>
    <lineage>
        <taxon>Bacteria</taxon>
        <taxon>Bacillati</taxon>
        <taxon>Actinomycetota</taxon>
        <taxon>Actinomycetes</taxon>
        <taxon>Micrococcales</taxon>
        <taxon>Micrococcaceae</taxon>
        <taxon>Paeniglutamicibacter</taxon>
    </lineage>
</organism>
<evidence type="ECO:0000313" key="3">
    <source>
        <dbReference type="EMBL" id="NKG22831.1"/>
    </source>
</evidence>
<dbReference type="Pfam" id="PF03932">
    <property type="entry name" value="CutC"/>
    <property type="match status" value="1"/>
</dbReference>
<proteinExistence type="inferred from homology"/>
<comment type="caution">
    <text evidence="3">The sequence shown here is derived from an EMBL/GenBank/DDBJ whole genome shotgun (WGS) entry which is preliminary data.</text>
</comment>
<keyword evidence="4" id="KW-1185">Reference proteome</keyword>
<comment type="subcellular location">
    <subcellularLocation>
        <location evidence="2">Cytoplasm</location>
    </subcellularLocation>
</comment>
<dbReference type="Gene3D" id="3.20.20.380">
    <property type="entry name" value="Copper homeostasis (CutC) domain"/>
    <property type="match status" value="1"/>
</dbReference>
<dbReference type="InterPro" id="IPR005627">
    <property type="entry name" value="CutC-like"/>
</dbReference>
<name>A0ABX1GAW2_9MICC</name>
<evidence type="ECO:0000256" key="1">
    <source>
        <dbReference type="ARBA" id="ARBA00007768"/>
    </source>
</evidence>
<comment type="caution">
    <text evidence="2">Once thought to be involved in copper homeostasis, experiments in E.coli have shown this is not the case.</text>
</comment>
<dbReference type="EMBL" id="JAAWVT010000016">
    <property type="protein sequence ID" value="NKG22831.1"/>
    <property type="molecule type" value="Genomic_DNA"/>
</dbReference>
<evidence type="ECO:0000313" key="4">
    <source>
        <dbReference type="Proteomes" id="UP000746595"/>
    </source>
</evidence>
<dbReference type="RefSeq" id="WP_168153560.1">
    <property type="nucleotide sequence ID" value="NZ_JAAWVT010000016.1"/>
</dbReference>
<keyword evidence="2" id="KW-0963">Cytoplasm</keyword>
<reference evidence="3 4" key="1">
    <citation type="submission" date="2020-04" db="EMBL/GenBank/DDBJ databases">
        <title>Paeniglutamicibacter sp. ANT13_2, a novel actinomycete isolated from sediment in Antarctica.</title>
        <authorList>
            <person name="Sakdapetsiri C."/>
            <person name="Pinyakong O."/>
        </authorList>
    </citation>
    <scope>NUCLEOTIDE SEQUENCE [LARGE SCALE GENOMIC DNA]</scope>
    <source>
        <strain evidence="3 4">ANT13_2</strain>
    </source>
</reference>
<comment type="similarity">
    <text evidence="1 2">Belongs to the CutC family.</text>
</comment>
<dbReference type="PANTHER" id="PTHR12598:SF0">
    <property type="entry name" value="COPPER HOMEOSTASIS PROTEIN CUTC HOMOLOG"/>
    <property type="match status" value="1"/>
</dbReference>